<evidence type="ECO:0000313" key="1">
    <source>
        <dbReference type="EMBL" id="SVD06949.1"/>
    </source>
</evidence>
<feature type="non-terminal residue" evidence="1">
    <location>
        <position position="1"/>
    </location>
</feature>
<reference evidence="1" key="1">
    <citation type="submission" date="2018-05" db="EMBL/GenBank/DDBJ databases">
        <authorList>
            <person name="Lanie J.A."/>
            <person name="Ng W.-L."/>
            <person name="Kazmierczak K.M."/>
            <person name="Andrzejewski T.M."/>
            <person name="Davidsen T.M."/>
            <person name="Wayne K.J."/>
            <person name="Tettelin H."/>
            <person name="Glass J.I."/>
            <person name="Rusch D."/>
            <person name="Podicherti R."/>
            <person name="Tsui H.-C.T."/>
            <person name="Winkler M.E."/>
        </authorList>
    </citation>
    <scope>NUCLEOTIDE SEQUENCE</scope>
</reference>
<dbReference type="EMBL" id="UINC01127674">
    <property type="protein sequence ID" value="SVD06949.1"/>
    <property type="molecule type" value="Genomic_DNA"/>
</dbReference>
<name>A0A382SAP4_9ZZZZ</name>
<feature type="non-terminal residue" evidence="1">
    <location>
        <position position="41"/>
    </location>
</feature>
<sequence>RLCRRSHRYHVFHGPGWRAFRIFSNRPAACRYSPGNRTAFV</sequence>
<protein>
    <submittedName>
        <fullName evidence="1">Uncharacterized protein</fullName>
    </submittedName>
</protein>
<gene>
    <name evidence="1" type="ORF">METZ01_LOCUS359803</name>
</gene>
<proteinExistence type="predicted"/>
<dbReference type="AlphaFoldDB" id="A0A382SAP4"/>
<organism evidence="1">
    <name type="scientific">marine metagenome</name>
    <dbReference type="NCBI Taxonomy" id="408172"/>
    <lineage>
        <taxon>unclassified sequences</taxon>
        <taxon>metagenomes</taxon>
        <taxon>ecological metagenomes</taxon>
    </lineage>
</organism>
<accession>A0A382SAP4</accession>